<dbReference type="RefSeq" id="WP_151754352.1">
    <property type="nucleotide sequence ID" value="NZ_BKZW01000001.1"/>
</dbReference>
<dbReference type="Proteomes" id="UP000326912">
    <property type="component" value="Unassembled WGS sequence"/>
</dbReference>
<reference evidence="1 2" key="1">
    <citation type="submission" date="2019-10" db="EMBL/GenBank/DDBJ databases">
        <title>Dictyobacter vulcani sp. nov., within the class Ktedonobacteria, isolated from soil of volcanic Mt. Zao.</title>
        <authorList>
            <person name="Zheng Y."/>
            <person name="Wang C.M."/>
            <person name="Sakai Y."/>
            <person name="Abe K."/>
            <person name="Yokota A."/>
            <person name="Yabe S."/>
        </authorList>
    </citation>
    <scope>NUCLEOTIDE SEQUENCE [LARGE SCALE GENOMIC DNA]</scope>
    <source>
        <strain evidence="1 2">W12</strain>
    </source>
</reference>
<dbReference type="EMBL" id="BKZW01000001">
    <property type="protein sequence ID" value="GER86184.1"/>
    <property type="molecule type" value="Genomic_DNA"/>
</dbReference>
<evidence type="ECO:0000313" key="2">
    <source>
        <dbReference type="Proteomes" id="UP000326912"/>
    </source>
</evidence>
<sequence>MLGTSAHVAAQCIAPPSVHLVFPGKDGRFYPVRFLDIFEYGVYESILLDGVLVSFESHQDALTFCMQDARLLSFRLTYIDCTELCA</sequence>
<gene>
    <name evidence="1" type="ORF">KDW_03460</name>
</gene>
<name>A0A5J4KBV9_9CHLR</name>
<comment type="caution">
    <text evidence="1">The sequence shown here is derived from an EMBL/GenBank/DDBJ whole genome shotgun (WGS) entry which is preliminary data.</text>
</comment>
<evidence type="ECO:0000313" key="1">
    <source>
        <dbReference type="EMBL" id="GER86184.1"/>
    </source>
</evidence>
<organism evidence="1 2">
    <name type="scientific">Dictyobacter vulcani</name>
    <dbReference type="NCBI Taxonomy" id="2607529"/>
    <lineage>
        <taxon>Bacteria</taxon>
        <taxon>Bacillati</taxon>
        <taxon>Chloroflexota</taxon>
        <taxon>Ktedonobacteria</taxon>
        <taxon>Ktedonobacterales</taxon>
        <taxon>Dictyobacteraceae</taxon>
        <taxon>Dictyobacter</taxon>
    </lineage>
</organism>
<keyword evidence="2" id="KW-1185">Reference proteome</keyword>
<proteinExistence type="predicted"/>
<dbReference type="AlphaFoldDB" id="A0A5J4KBV9"/>
<protein>
    <submittedName>
        <fullName evidence="1">Uncharacterized protein</fullName>
    </submittedName>
</protein>
<accession>A0A5J4KBV9</accession>